<dbReference type="KEGG" id="mana:MAMMFC1_02138"/>
<accession>A0A348AK56</accession>
<name>A0A348AK56_9FIRM</name>
<dbReference type="Gene3D" id="3.40.630.30">
    <property type="match status" value="1"/>
</dbReference>
<proteinExistence type="predicted"/>
<dbReference type="SUPFAM" id="SSF55729">
    <property type="entry name" value="Acyl-CoA N-acyltransferases (Nat)"/>
    <property type="match status" value="1"/>
</dbReference>
<dbReference type="EMBL" id="AP018449">
    <property type="protein sequence ID" value="BBB91454.1"/>
    <property type="molecule type" value="Genomic_DNA"/>
</dbReference>
<reference evidence="1 2" key="1">
    <citation type="journal article" date="2018" name="Int. J. Syst. Evol. Microbiol.">
        <title>Methylomusa anaerophila gen. nov., sp. nov., an anaerobic methanol-utilizing bacterium isolated from a microbial fuel cell.</title>
        <authorList>
            <person name="Amano N."/>
            <person name="Yamamuro A."/>
            <person name="Miyahara M."/>
            <person name="Kouzuma A."/>
            <person name="Abe T."/>
            <person name="Watanabe K."/>
        </authorList>
    </citation>
    <scope>NUCLEOTIDE SEQUENCE [LARGE SCALE GENOMIC DNA]</scope>
    <source>
        <strain evidence="1 2">MMFC1</strain>
    </source>
</reference>
<keyword evidence="2" id="KW-1185">Reference proteome</keyword>
<evidence type="ECO:0000313" key="1">
    <source>
        <dbReference type="EMBL" id="BBB91454.1"/>
    </source>
</evidence>
<dbReference type="AlphaFoldDB" id="A0A348AK56"/>
<sequence>MPLSCNLVDEMYPLYLNVVYRAKEFRTEPVPKSFFIASCDLKDIQTFATTIRDQQGKLLACIINFENNNILVPYYIGRDYSANKEYNLYYNILWETISTGVARKKKVIDLGLTTYDIKKWLGAEIQPIKMFVRFKSNGVNKVLKYSLPMFLEVPPIQ</sequence>
<dbReference type="InterPro" id="IPR016181">
    <property type="entry name" value="Acyl_CoA_acyltransferase"/>
</dbReference>
<evidence type="ECO:0000313" key="2">
    <source>
        <dbReference type="Proteomes" id="UP000276437"/>
    </source>
</evidence>
<gene>
    <name evidence="1" type="ORF">MAMMFC1_02138</name>
</gene>
<dbReference type="Proteomes" id="UP000276437">
    <property type="component" value="Chromosome"/>
</dbReference>
<protein>
    <submittedName>
        <fullName evidence="1">Uncharacterized protein</fullName>
    </submittedName>
</protein>
<organism evidence="1 2">
    <name type="scientific">Methylomusa anaerophila</name>
    <dbReference type="NCBI Taxonomy" id="1930071"/>
    <lineage>
        <taxon>Bacteria</taxon>
        <taxon>Bacillati</taxon>
        <taxon>Bacillota</taxon>
        <taxon>Negativicutes</taxon>
        <taxon>Selenomonadales</taxon>
        <taxon>Sporomusaceae</taxon>
        <taxon>Methylomusa</taxon>
    </lineage>
</organism>